<dbReference type="AlphaFoldDB" id="A0A1Y5P8D2"/>
<dbReference type="PROSITE" id="PS50995">
    <property type="entry name" value="HTH_MARR_2"/>
    <property type="match status" value="1"/>
</dbReference>
<dbReference type="PANTHER" id="PTHR42756">
    <property type="entry name" value="TRANSCRIPTIONAL REGULATOR, MARR"/>
    <property type="match status" value="1"/>
</dbReference>
<evidence type="ECO:0000256" key="1">
    <source>
        <dbReference type="ARBA" id="ARBA00023015"/>
    </source>
</evidence>
<accession>A0A1Y5P8D2</accession>
<evidence type="ECO:0000256" key="3">
    <source>
        <dbReference type="ARBA" id="ARBA00023163"/>
    </source>
</evidence>
<dbReference type="InterPro" id="IPR023187">
    <property type="entry name" value="Tscrpt_reg_MarR-type_CS"/>
</dbReference>
<dbReference type="PANTHER" id="PTHR42756:SF1">
    <property type="entry name" value="TRANSCRIPTIONAL REPRESSOR OF EMRAB OPERON"/>
    <property type="match status" value="1"/>
</dbReference>
<gene>
    <name evidence="5" type="ORF">MIPYR_80072</name>
</gene>
<dbReference type="GO" id="GO:0003677">
    <property type="term" value="F:DNA binding"/>
    <property type="evidence" value="ECO:0007669"/>
    <property type="project" value="UniProtKB-KW"/>
</dbReference>
<dbReference type="Pfam" id="PF12802">
    <property type="entry name" value="MarR_2"/>
    <property type="match status" value="1"/>
</dbReference>
<dbReference type="SMART" id="SM00347">
    <property type="entry name" value="HTH_MARR"/>
    <property type="match status" value="1"/>
</dbReference>
<evidence type="ECO:0000259" key="4">
    <source>
        <dbReference type="PROSITE" id="PS50995"/>
    </source>
</evidence>
<evidence type="ECO:0000256" key="2">
    <source>
        <dbReference type="ARBA" id="ARBA00023125"/>
    </source>
</evidence>
<protein>
    <submittedName>
        <fullName evidence="5">Transcriptional regulator, MarR family</fullName>
    </submittedName>
</protein>
<dbReference type="PROSITE" id="PS01117">
    <property type="entry name" value="HTH_MARR_1"/>
    <property type="match status" value="1"/>
</dbReference>
<dbReference type="PRINTS" id="PR00598">
    <property type="entry name" value="HTHMARR"/>
</dbReference>
<dbReference type="RefSeq" id="WP_295578063.1">
    <property type="nucleotide sequence ID" value="NZ_FLQR01000012.1"/>
</dbReference>
<dbReference type="InterPro" id="IPR036388">
    <property type="entry name" value="WH-like_DNA-bd_sf"/>
</dbReference>
<dbReference type="SUPFAM" id="SSF46785">
    <property type="entry name" value="Winged helix' DNA-binding domain"/>
    <property type="match status" value="1"/>
</dbReference>
<dbReference type="InterPro" id="IPR036390">
    <property type="entry name" value="WH_DNA-bd_sf"/>
</dbReference>
<dbReference type="EMBL" id="FLQR01000012">
    <property type="protein sequence ID" value="SBS74955.1"/>
    <property type="molecule type" value="Genomic_DNA"/>
</dbReference>
<dbReference type="GO" id="GO:0003700">
    <property type="term" value="F:DNA-binding transcription factor activity"/>
    <property type="evidence" value="ECO:0007669"/>
    <property type="project" value="InterPro"/>
</dbReference>
<keyword evidence="2" id="KW-0238">DNA-binding</keyword>
<name>A0A1Y5P8D2_9MICO</name>
<proteinExistence type="predicted"/>
<dbReference type="Gene3D" id="1.10.10.10">
    <property type="entry name" value="Winged helix-like DNA-binding domain superfamily/Winged helix DNA-binding domain"/>
    <property type="match status" value="1"/>
</dbReference>
<keyword evidence="1" id="KW-0805">Transcription regulation</keyword>
<reference evidence="5" key="1">
    <citation type="submission" date="2016-03" db="EMBL/GenBank/DDBJ databases">
        <authorList>
            <person name="Ploux O."/>
        </authorList>
    </citation>
    <scope>NUCLEOTIDE SEQUENCE</scope>
    <source>
        <strain evidence="5">UC1</strain>
    </source>
</reference>
<feature type="domain" description="HTH marR-type" evidence="4">
    <location>
        <begin position="3"/>
        <end position="135"/>
    </location>
</feature>
<sequence length="147" mass="16022">MPSPLLLDRLLLVSHLFQRDMTRAFAGTDLTEARMAVLWVVHHGGPQTQQAIAAELALTPRTVSAHIDSLEASGHVRRTAHATDRRAHVVQLTEEGAELMRRTAAEHEELSGALRASVAPADRAALDRGLDAIAERLQQLMAAQDAR</sequence>
<evidence type="ECO:0000313" key="5">
    <source>
        <dbReference type="EMBL" id="SBS74955.1"/>
    </source>
</evidence>
<keyword evidence="3" id="KW-0804">Transcription</keyword>
<organism evidence="5">
    <name type="scientific">uncultured Microbacterium sp</name>
    <dbReference type="NCBI Taxonomy" id="191216"/>
    <lineage>
        <taxon>Bacteria</taxon>
        <taxon>Bacillati</taxon>
        <taxon>Actinomycetota</taxon>
        <taxon>Actinomycetes</taxon>
        <taxon>Micrococcales</taxon>
        <taxon>Microbacteriaceae</taxon>
        <taxon>Microbacterium</taxon>
        <taxon>environmental samples</taxon>
    </lineage>
</organism>
<dbReference type="InterPro" id="IPR000835">
    <property type="entry name" value="HTH_MarR-typ"/>
</dbReference>